<sequence>MTHDSGNCVLQNGGSDHSDGDDDNDEGDQEFHGNPGVHIVEIGDDGQPIPNDDAEAENVVPDVPIGDEINVDEALSDIDPNHNALMDSPVNSGDLSGSEMVLSSARWNSWQENSVKEKSLVNRVKRLGLLREGNWIQKPSILSEWMQNQNLRVKSEPRWGRYHHQPHESWLLELSRIGTTFDSSTPGGSTTSNPFSWVGKRQKEIIESCLDRVFINSEWQGSFPVSETEFLPIAGSDHAPVIIDIEEEVCVKRGQFRYDKRYAQTEDFVEAVQRGWQYGKTDDHGGIQDKLRVCRRELAKWKRKTRTNSAEKIQALKYRIDAAERDHLVPLSTVSQLRRDLNQAYRDEEVYWHLKSRNKWMLLGDRNTKFFHATTKVRKSRNRIKSIMDDQGIEHFQDDAIGKVAEAYFTNLFSTSQYTDLEETIADIEPKVTEQMNRDLLRPVTDLEIRDAVFAIGADRAPGFDGFTAAFYQQFWDLISSDVCSMVRHFFESDKMDHQINQTQICLIPKTEDAKHMADYRPISLCTVSYKIISKIMIMRLKQCLGFVISDSQAAFVPGRNITDNILVAHELLHSLKSRRECQISYEVLINGSPYGKITPSRGLRQGDPLSPYLFLFCAEVLSHMLCKAEYNKQIHGMQLTRNCPSISHLLFADDSLFFCRATRHNVEQLATIFKRYEEASGQKINYTKSSMIFGQKIPDLKRQRLHRILGIYNVGGGGKYLGLPEQFGRKKVELFEYIVKKVKERTEGWTYKYLSPAGKEIVIKAIAMALPVYSMNCFLLPTTICNEINSVVTSFWWGQENGRRKIPWVAWKRMTLPKKEGGLGFKDLHEFNRALLAKQSWRILTNPSCLLARLYKGLYYPNNTYLKAKDGYQASYGWKSVQEGKILLQQGLRARIGNGQSIKIWEDPWLPTLPPRPANGPALIRDLKVADLWIDGKREWDPIIFEGVLNPEDQQLAKTLYLSNHADRDTFEWAYTNNTRYTVRSGYWVATHVNVPEEEKIQPPDGDLGLKQEVWKLQITPKIKHFLWRCLAGALSTTTQLRTRNISADPICQRCCYEEETINHIMFTCPYAQVVWRSANVHMGSPVIFTDNLEDNIRLMLQYQKKTKTINNGLQQFWIMWRLWKSRNEFLFQKLNRFPWSVAQKGLKEANEWIEANGDQTENSLRNNQNKNNPVARRNQQWSPPPVGWVKCNFDSGYVQGRDHTSSGWIIRDSTGRVILSGCTKLQQSYSALQAEALGFLHALQVIWVHGFRHVYFEGDNLQLTTLINKIEDHHLIGTLLQDIRVWMAKLPLSSLGHVNREANVAADKLSRYATTMTNLYQIFNVPPRWLSNCV</sequence>
<feature type="domain" description="RNase H type-1" evidence="3">
    <location>
        <begin position="1194"/>
        <end position="1314"/>
    </location>
</feature>
<dbReference type="PANTHER" id="PTHR33116">
    <property type="entry name" value="REVERSE TRANSCRIPTASE ZINC-BINDING DOMAIN-CONTAINING PROTEIN-RELATED-RELATED"/>
    <property type="match status" value="1"/>
</dbReference>
<evidence type="ECO:0000259" key="2">
    <source>
        <dbReference type="Pfam" id="PF00078"/>
    </source>
</evidence>
<name>A0A8T1ZFB3_ARASU</name>
<feature type="domain" description="Reverse transcriptase zinc-binding" evidence="4">
    <location>
        <begin position="1011"/>
        <end position="1077"/>
    </location>
</feature>
<dbReference type="EMBL" id="JAEFBJ010000011">
    <property type="protein sequence ID" value="KAG7556714.1"/>
    <property type="molecule type" value="Genomic_DNA"/>
</dbReference>
<evidence type="ECO:0000313" key="5">
    <source>
        <dbReference type="EMBL" id="KAG7556714.1"/>
    </source>
</evidence>
<dbReference type="InterPro" id="IPR044730">
    <property type="entry name" value="RNase_H-like_dom_plant"/>
</dbReference>
<dbReference type="InterPro" id="IPR002156">
    <property type="entry name" value="RNaseH_domain"/>
</dbReference>
<organism evidence="5 6">
    <name type="scientific">Arabidopsis suecica</name>
    <name type="common">Swedish thale-cress</name>
    <name type="synonym">Cardaminopsis suecica</name>
    <dbReference type="NCBI Taxonomy" id="45249"/>
    <lineage>
        <taxon>Eukaryota</taxon>
        <taxon>Viridiplantae</taxon>
        <taxon>Streptophyta</taxon>
        <taxon>Embryophyta</taxon>
        <taxon>Tracheophyta</taxon>
        <taxon>Spermatophyta</taxon>
        <taxon>Magnoliopsida</taxon>
        <taxon>eudicotyledons</taxon>
        <taxon>Gunneridae</taxon>
        <taxon>Pentapetalae</taxon>
        <taxon>rosids</taxon>
        <taxon>malvids</taxon>
        <taxon>Brassicales</taxon>
        <taxon>Brassicaceae</taxon>
        <taxon>Camelineae</taxon>
        <taxon>Arabidopsis</taxon>
    </lineage>
</organism>
<keyword evidence="6" id="KW-1185">Reference proteome</keyword>
<dbReference type="PANTHER" id="PTHR33116:SF86">
    <property type="entry name" value="REVERSE TRANSCRIPTASE DOMAIN-CONTAINING PROTEIN"/>
    <property type="match status" value="1"/>
</dbReference>
<dbReference type="GO" id="GO:0003676">
    <property type="term" value="F:nucleic acid binding"/>
    <property type="evidence" value="ECO:0007669"/>
    <property type="project" value="InterPro"/>
</dbReference>
<feature type="compositionally biased region" description="Polar residues" evidence="1">
    <location>
        <begin position="1"/>
        <end position="10"/>
    </location>
</feature>
<dbReference type="Pfam" id="PF00078">
    <property type="entry name" value="RVT_1"/>
    <property type="match status" value="2"/>
</dbReference>
<feature type="domain" description="Reverse transcriptase" evidence="2">
    <location>
        <begin position="509"/>
        <end position="578"/>
    </location>
</feature>
<dbReference type="GO" id="GO:0004523">
    <property type="term" value="F:RNA-DNA hybrid ribonuclease activity"/>
    <property type="evidence" value="ECO:0007669"/>
    <property type="project" value="InterPro"/>
</dbReference>
<evidence type="ECO:0000259" key="4">
    <source>
        <dbReference type="Pfam" id="PF13966"/>
    </source>
</evidence>
<dbReference type="Pfam" id="PF13966">
    <property type="entry name" value="zf-RVT"/>
    <property type="match status" value="1"/>
</dbReference>
<comment type="caution">
    <text evidence="5">The sequence shown here is derived from an EMBL/GenBank/DDBJ whole genome shotgun (WGS) entry which is preliminary data.</text>
</comment>
<dbReference type="CDD" id="cd06222">
    <property type="entry name" value="RNase_H_like"/>
    <property type="match status" value="1"/>
</dbReference>
<feature type="region of interest" description="Disordered" evidence="1">
    <location>
        <begin position="1159"/>
        <end position="1183"/>
    </location>
</feature>
<gene>
    <name evidence="5" type="ORF">ISN44_As11g027120</name>
</gene>
<evidence type="ECO:0000256" key="1">
    <source>
        <dbReference type="SAM" id="MobiDB-lite"/>
    </source>
</evidence>
<dbReference type="InterPro" id="IPR026960">
    <property type="entry name" value="RVT-Znf"/>
</dbReference>
<dbReference type="Pfam" id="PF13456">
    <property type="entry name" value="RVT_3"/>
    <property type="match status" value="1"/>
</dbReference>
<feature type="compositionally biased region" description="Acidic residues" evidence="1">
    <location>
        <begin position="19"/>
        <end position="28"/>
    </location>
</feature>
<evidence type="ECO:0000313" key="6">
    <source>
        <dbReference type="Proteomes" id="UP000694251"/>
    </source>
</evidence>
<dbReference type="Proteomes" id="UP000694251">
    <property type="component" value="Chromosome 11"/>
</dbReference>
<dbReference type="CDD" id="cd01650">
    <property type="entry name" value="RT_nLTR_like"/>
    <property type="match status" value="1"/>
</dbReference>
<dbReference type="InterPro" id="IPR000477">
    <property type="entry name" value="RT_dom"/>
</dbReference>
<proteinExistence type="predicted"/>
<reference evidence="5 6" key="1">
    <citation type="submission" date="2020-12" db="EMBL/GenBank/DDBJ databases">
        <title>Concerted genomic and epigenomic changes stabilize Arabidopsis allopolyploids.</title>
        <authorList>
            <person name="Chen Z."/>
        </authorList>
    </citation>
    <scope>NUCLEOTIDE SEQUENCE [LARGE SCALE GENOMIC DNA]</scope>
    <source>
        <strain evidence="5">As9502</strain>
        <tissue evidence="5">Leaf</tissue>
    </source>
</reference>
<evidence type="ECO:0000259" key="3">
    <source>
        <dbReference type="Pfam" id="PF13456"/>
    </source>
</evidence>
<feature type="domain" description="Reverse transcriptase" evidence="2">
    <location>
        <begin position="586"/>
        <end position="703"/>
    </location>
</feature>
<dbReference type="OrthoDB" id="1110547at2759"/>
<feature type="region of interest" description="Disordered" evidence="1">
    <location>
        <begin position="1"/>
        <end position="38"/>
    </location>
</feature>
<protein>
    <submittedName>
        <fullName evidence="5">Ribonuclease H domain</fullName>
    </submittedName>
</protein>
<accession>A0A8T1ZFB3</accession>